<proteinExistence type="predicted"/>
<evidence type="ECO:0000313" key="1">
    <source>
        <dbReference type="EMBL" id="MCI37047.1"/>
    </source>
</evidence>
<evidence type="ECO:0000313" key="2">
    <source>
        <dbReference type="Proteomes" id="UP000265520"/>
    </source>
</evidence>
<protein>
    <submittedName>
        <fullName evidence="1">Uncharacterized protein</fullName>
    </submittedName>
</protein>
<keyword evidence="2" id="KW-1185">Reference proteome</keyword>
<reference evidence="1 2" key="1">
    <citation type="journal article" date="2018" name="Front. Plant Sci.">
        <title>Red Clover (Trifolium pratense) and Zigzag Clover (T. medium) - A Picture of Genomic Similarities and Differences.</title>
        <authorList>
            <person name="Dluhosova J."/>
            <person name="Istvanek J."/>
            <person name="Nedelnik J."/>
            <person name="Repkova J."/>
        </authorList>
    </citation>
    <scope>NUCLEOTIDE SEQUENCE [LARGE SCALE GENOMIC DNA]</scope>
    <source>
        <strain evidence="2">cv. 10/8</strain>
        <tissue evidence="1">Leaf</tissue>
    </source>
</reference>
<name>A0A392RL90_9FABA</name>
<sequence length="8" mass="677">MGGGGAEV</sequence>
<feature type="non-terminal residue" evidence="1">
    <location>
        <position position="8"/>
    </location>
</feature>
<dbReference type="EMBL" id="LXQA010240221">
    <property type="protein sequence ID" value="MCI37047.1"/>
    <property type="molecule type" value="Genomic_DNA"/>
</dbReference>
<organism evidence="1 2">
    <name type="scientific">Trifolium medium</name>
    <dbReference type="NCBI Taxonomy" id="97028"/>
    <lineage>
        <taxon>Eukaryota</taxon>
        <taxon>Viridiplantae</taxon>
        <taxon>Streptophyta</taxon>
        <taxon>Embryophyta</taxon>
        <taxon>Tracheophyta</taxon>
        <taxon>Spermatophyta</taxon>
        <taxon>Magnoliopsida</taxon>
        <taxon>eudicotyledons</taxon>
        <taxon>Gunneridae</taxon>
        <taxon>Pentapetalae</taxon>
        <taxon>rosids</taxon>
        <taxon>fabids</taxon>
        <taxon>Fabales</taxon>
        <taxon>Fabaceae</taxon>
        <taxon>Papilionoideae</taxon>
        <taxon>50 kb inversion clade</taxon>
        <taxon>NPAAA clade</taxon>
        <taxon>Hologalegina</taxon>
        <taxon>IRL clade</taxon>
        <taxon>Trifolieae</taxon>
        <taxon>Trifolium</taxon>
    </lineage>
</organism>
<dbReference type="Proteomes" id="UP000265520">
    <property type="component" value="Unassembled WGS sequence"/>
</dbReference>
<accession>A0A392RL90</accession>
<comment type="caution">
    <text evidence="1">The sequence shown here is derived from an EMBL/GenBank/DDBJ whole genome shotgun (WGS) entry which is preliminary data.</text>
</comment>